<evidence type="ECO:0000256" key="6">
    <source>
        <dbReference type="ARBA" id="ARBA00023929"/>
    </source>
</evidence>
<dbReference type="AlphaFoldDB" id="A0A0K0E147"/>
<accession>A0A0K0E147</accession>
<reference evidence="12" key="1">
    <citation type="submission" date="2015-08" db="UniProtKB">
        <authorList>
            <consortium name="WormBaseParasite"/>
        </authorList>
    </citation>
    <scope>IDENTIFICATION</scope>
</reference>
<dbReference type="Proteomes" id="UP000035681">
    <property type="component" value="Unplaced"/>
</dbReference>
<dbReference type="GO" id="GO:0004731">
    <property type="term" value="F:purine-nucleoside phosphorylase activity"/>
    <property type="evidence" value="ECO:0007669"/>
    <property type="project" value="UniProtKB-EC"/>
</dbReference>
<evidence type="ECO:0000256" key="8">
    <source>
        <dbReference type="ARBA" id="ARBA00023970"/>
    </source>
</evidence>
<organism evidence="12">
    <name type="scientific">Strongyloides stercoralis</name>
    <name type="common">Threadworm</name>
    <dbReference type="NCBI Taxonomy" id="6248"/>
    <lineage>
        <taxon>Eukaryota</taxon>
        <taxon>Metazoa</taxon>
        <taxon>Ecdysozoa</taxon>
        <taxon>Nematoda</taxon>
        <taxon>Chromadorea</taxon>
        <taxon>Rhabditida</taxon>
        <taxon>Tylenchina</taxon>
        <taxon>Panagrolaimomorpha</taxon>
        <taxon>Strongyloidoidea</taxon>
        <taxon>Strongyloididae</taxon>
        <taxon>Strongyloides</taxon>
    </lineage>
</organism>
<dbReference type="WBParaSite" id="TCONS_00000479.p1">
    <property type="protein sequence ID" value="TCONS_00000479.p1"/>
    <property type="gene ID" value="XLOC_000486"/>
</dbReference>
<proteinExistence type="inferred from homology"/>
<evidence type="ECO:0000256" key="2">
    <source>
        <dbReference type="ARBA" id="ARBA00006751"/>
    </source>
</evidence>
<dbReference type="CDD" id="cd09009">
    <property type="entry name" value="PNP-EcPNPII_like"/>
    <property type="match status" value="1"/>
</dbReference>
<dbReference type="STRING" id="6248.A0A0K0E147"/>
<dbReference type="Pfam" id="PF01048">
    <property type="entry name" value="PNP_UDP_1"/>
    <property type="match status" value="1"/>
</dbReference>
<comment type="function">
    <text evidence="9">The purine nucleoside phosphorylases catalyze the phosphorolytic breakdown of the N-glycosidic bond in the beta-(deoxy)ribonucleoside molecules, with the formation of the corresponding free purine bases and pentose-1-phosphate.</text>
</comment>
<comment type="catalytic activity">
    <reaction evidence="8">
        <text>guanosine + phosphate = alpha-D-ribose 1-phosphate + guanine</text>
        <dbReference type="Rhea" id="RHEA:13233"/>
        <dbReference type="ChEBI" id="CHEBI:16235"/>
        <dbReference type="ChEBI" id="CHEBI:16750"/>
        <dbReference type="ChEBI" id="CHEBI:43474"/>
        <dbReference type="ChEBI" id="CHEBI:57720"/>
        <dbReference type="EC" id="2.4.2.1"/>
    </reaction>
</comment>
<dbReference type="UniPathway" id="UPA00606"/>
<dbReference type="GO" id="GO:0005737">
    <property type="term" value="C:cytoplasm"/>
    <property type="evidence" value="ECO:0007669"/>
    <property type="project" value="TreeGrafter"/>
</dbReference>
<evidence type="ECO:0000256" key="4">
    <source>
        <dbReference type="ARBA" id="ARBA00022679"/>
    </source>
</evidence>
<feature type="domain" description="Nucleoside phosphorylase" evidence="10">
    <location>
        <begin position="51"/>
        <end position="302"/>
    </location>
</feature>
<dbReference type="PANTHER" id="PTHR11904:SF9">
    <property type="entry name" value="PURINE NUCLEOSIDE PHOSPHORYLASE-RELATED"/>
    <property type="match status" value="1"/>
</dbReference>
<comment type="catalytic activity">
    <reaction evidence="6">
        <text>2'-deoxyguanosine + phosphate = 2-deoxy-alpha-D-ribose 1-phosphate + guanine</text>
        <dbReference type="Rhea" id="RHEA:27738"/>
        <dbReference type="ChEBI" id="CHEBI:16235"/>
        <dbReference type="ChEBI" id="CHEBI:17172"/>
        <dbReference type="ChEBI" id="CHEBI:43474"/>
        <dbReference type="ChEBI" id="CHEBI:57259"/>
        <dbReference type="EC" id="2.4.2.1"/>
    </reaction>
</comment>
<dbReference type="InterPro" id="IPR035994">
    <property type="entry name" value="Nucleoside_phosphorylase_sf"/>
</dbReference>
<dbReference type="WBParaSite" id="SSTP_0000320900.1">
    <property type="protein sequence ID" value="SSTP_0000320900.1"/>
    <property type="gene ID" value="SSTP_0000320900"/>
</dbReference>
<evidence type="ECO:0000313" key="12">
    <source>
        <dbReference type="WBParaSite" id="SSTP_0000320900.1"/>
    </source>
</evidence>
<keyword evidence="4 9" id="KW-0808">Transferase</keyword>
<dbReference type="Gene3D" id="3.40.50.1580">
    <property type="entry name" value="Nucleoside phosphorylase domain"/>
    <property type="match status" value="1"/>
</dbReference>
<evidence type="ECO:0000256" key="5">
    <source>
        <dbReference type="ARBA" id="ARBA00023918"/>
    </source>
</evidence>
<evidence type="ECO:0000256" key="1">
    <source>
        <dbReference type="ARBA" id="ARBA00005058"/>
    </source>
</evidence>
<dbReference type="PIRSF" id="PIRSF000477">
    <property type="entry name" value="PurNPase"/>
    <property type="match status" value="1"/>
</dbReference>
<name>A0A0K0E147_STRER</name>
<dbReference type="InterPro" id="IPR000845">
    <property type="entry name" value="Nucleoside_phosphorylase_d"/>
</dbReference>
<comment type="catalytic activity">
    <reaction evidence="7">
        <text>2'-deoxyinosine + phosphate = 2-deoxy-alpha-D-ribose 1-phosphate + hypoxanthine</text>
        <dbReference type="Rhea" id="RHEA:27750"/>
        <dbReference type="ChEBI" id="CHEBI:17368"/>
        <dbReference type="ChEBI" id="CHEBI:28997"/>
        <dbReference type="ChEBI" id="CHEBI:43474"/>
        <dbReference type="ChEBI" id="CHEBI:57259"/>
        <dbReference type="EC" id="2.4.2.1"/>
    </reaction>
</comment>
<dbReference type="GO" id="GO:0009116">
    <property type="term" value="P:nucleoside metabolic process"/>
    <property type="evidence" value="ECO:0007669"/>
    <property type="project" value="InterPro"/>
</dbReference>
<keyword evidence="11" id="KW-1185">Reference proteome</keyword>
<dbReference type="NCBIfam" id="NF006054">
    <property type="entry name" value="PRK08202.1"/>
    <property type="match status" value="1"/>
</dbReference>
<evidence type="ECO:0000259" key="10">
    <source>
        <dbReference type="Pfam" id="PF01048"/>
    </source>
</evidence>
<comment type="similarity">
    <text evidence="2 9">Belongs to the PNP/MTAP phosphorylase family.</text>
</comment>
<dbReference type="PANTHER" id="PTHR11904">
    <property type="entry name" value="METHYLTHIOADENOSINE/PURINE NUCLEOSIDE PHOSPHORYLASE"/>
    <property type="match status" value="1"/>
</dbReference>
<dbReference type="InterPro" id="IPR011268">
    <property type="entry name" value="Purine_phosphorylase"/>
</dbReference>
<sequence length="307" mass="34192">MESQNISNEELNLSCGNSLIDNDFDPKNFIHYCDLAEYVVKSAKLTKLPVIGIICESNLEDIGEIITEKTVIPYSKIPGFKRMNVPNNQGNMIFGNIGEKNVACFQGRFHLYEHDMDMILCTVPIRIFSLIGCKGIIISNTACGIPDKVKNDDLMLIRDHVFLPGMSGKSPLIGLKDERFGKTFVSIHNAYDKIFRNVAKNVAKKINLHLHEGIYAMCGGPHYETPTELRLFKSIGVDAVGTSIANEITVARQCGLRCLAFSLITNTCSLDSDTAIKVYQEEVLETSKNVTKTICEFIRETVDTLTI</sequence>
<keyword evidence="3 9" id="KW-0328">Glycosyltransferase</keyword>
<dbReference type="EC" id="2.4.2.1" evidence="9"/>
<dbReference type="NCBIfam" id="TIGR01697">
    <property type="entry name" value="PNPH-PUNA-XAPA"/>
    <property type="match status" value="1"/>
</dbReference>
<dbReference type="SUPFAM" id="SSF53167">
    <property type="entry name" value="Purine and uridine phosphorylases"/>
    <property type="match status" value="1"/>
</dbReference>
<protein>
    <recommendedName>
        <fullName evidence="9">Purine nucleoside phosphorylase</fullName>
        <ecNumber evidence="9">2.4.2.1</ecNumber>
    </recommendedName>
    <alternativeName>
        <fullName evidence="9">Inosine-guanosine phosphorylase</fullName>
    </alternativeName>
</protein>
<evidence type="ECO:0000256" key="9">
    <source>
        <dbReference type="PIRNR" id="PIRNR000477"/>
    </source>
</evidence>
<comment type="pathway">
    <text evidence="1 9">Purine metabolism; purine nucleoside salvage.</text>
</comment>
<evidence type="ECO:0000256" key="7">
    <source>
        <dbReference type="ARBA" id="ARBA00023950"/>
    </source>
</evidence>
<evidence type="ECO:0000256" key="3">
    <source>
        <dbReference type="ARBA" id="ARBA00022676"/>
    </source>
</evidence>
<evidence type="ECO:0000313" key="11">
    <source>
        <dbReference type="Proteomes" id="UP000035681"/>
    </source>
</evidence>
<comment type="catalytic activity">
    <reaction evidence="5">
        <text>inosine + phosphate = alpha-D-ribose 1-phosphate + hypoxanthine</text>
        <dbReference type="Rhea" id="RHEA:27646"/>
        <dbReference type="ChEBI" id="CHEBI:17368"/>
        <dbReference type="ChEBI" id="CHEBI:17596"/>
        <dbReference type="ChEBI" id="CHEBI:43474"/>
        <dbReference type="ChEBI" id="CHEBI:57720"/>
        <dbReference type="EC" id="2.4.2.1"/>
    </reaction>
</comment>